<protein>
    <recommendedName>
        <fullName evidence="2">Biogenesis of lysosome-related organelles complex 1 subunit 5</fullName>
    </recommendedName>
</protein>
<name>A0A2I1EWX6_9GLOM</name>
<reference evidence="4" key="4">
    <citation type="submission" date="2020-05" db="EMBL/GenBank/DDBJ databases">
        <authorList>
            <person name="Rincon C."/>
            <person name="Sanders R I."/>
            <person name="Robbins C."/>
            <person name="Chaturvedi A."/>
        </authorList>
    </citation>
    <scope>NUCLEOTIDE SEQUENCE</scope>
    <source>
        <strain evidence="4">CHB12</strain>
    </source>
</reference>
<keyword evidence="3" id="KW-0175">Coiled coil</keyword>
<evidence type="ECO:0000313" key="8">
    <source>
        <dbReference type="Proteomes" id="UP000232688"/>
    </source>
</evidence>
<dbReference type="InterPro" id="IPR017243">
    <property type="entry name" value="Bloc1s5"/>
</dbReference>
<feature type="coiled-coil region" evidence="3">
    <location>
        <begin position="115"/>
        <end position="150"/>
    </location>
</feature>
<dbReference type="GO" id="GO:0031083">
    <property type="term" value="C:BLOC-1 complex"/>
    <property type="evidence" value="ECO:0007669"/>
    <property type="project" value="InterPro"/>
</dbReference>
<keyword evidence="10" id="KW-1185">Reference proteome</keyword>
<evidence type="ECO:0000313" key="4">
    <source>
        <dbReference type="EMBL" id="CAB5370285.1"/>
    </source>
</evidence>
<evidence type="ECO:0000313" key="10">
    <source>
        <dbReference type="Proteomes" id="UP000234323"/>
    </source>
</evidence>
<dbReference type="PANTHER" id="PTHR31784">
    <property type="entry name" value="BIOGENESIS OF LYSOSOME-RELATED ORGANELLES COMPLEX 1 SUBUNIT 5"/>
    <property type="match status" value="1"/>
</dbReference>
<dbReference type="OrthoDB" id="2378357at2759"/>
<dbReference type="EMBL" id="LLXL01002073">
    <property type="protein sequence ID" value="PKK61931.1"/>
    <property type="molecule type" value="Genomic_DNA"/>
</dbReference>
<dbReference type="Proteomes" id="UP000233469">
    <property type="component" value="Unassembled WGS sequence"/>
</dbReference>
<evidence type="ECO:0000313" key="11">
    <source>
        <dbReference type="Proteomes" id="UP000684084"/>
    </source>
</evidence>
<dbReference type="SUPFAM" id="SSF58113">
    <property type="entry name" value="Apolipoprotein A-I"/>
    <property type="match status" value="1"/>
</dbReference>
<dbReference type="VEuPathDB" id="FungiDB:RhiirA1_428894"/>
<dbReference type="EMBL" id="CAGKOT010000027">
    <property type="protein sequence ID" value="CAB5370285.1"/>
    <property type="molecule type" value="Genomic_DNA"/>
</dbReference>
<gene>
    <name evidence="4" type="ORF">CHRIB12_LOCUS12610</name>
    <name evidence="5" type="ORF">RhiirA1_428894</name>
    <name evidence="7" type="ORF">RhiirA4_399891</name>
    <name evidence="6" type="ORF">RhiirC2_760198</name>
</gene>
<comment type="similarity">
    <text evidence="1">Belongs to the BLOC1S5 family.</text>
</comment>
<dbReference type="Proteomes" id="UP000232688">
    <property type="component" value="Unassembled WGS sequence"/>
</dbReference>
<comment type="caution">
    <text evidence="4">The sequence shown here is derived from an EMBL/GenBank/DDBJ whole genome shotgun (WGS) entry which is preliminary data.</text>
</comment>
<organism evidence="4 11">
    <name type="scientific">Rhizophagus irregularis</name>
    <dbReference type="NCBI Taxonomy" id="588596"/>
    <lineage>
        <taxon>Eukaryota</taxon>
        <taxon>Fungi</taxon>
        <taxon>Fungi incertae sedis</taxon>
        <taxon>Mucoromycota</taxon>
        <taxon>Glomeromycotina</taxon>
        <taxon>Glomeromycetes</taxon>
        <taxon>Glomerales</taxon>
        <taxon>Glomeraceae</taxon>
        <taxon>Rhizophagus</taxon>
    </lineage>
</organism>
<accession>A0A2I1EWX6</accession>
<dbReference type="Proteomes" id="UP000684084">
    <property type="component" value="Unassembled WGS sequence"/>
</dbReference>
<evidence type="ECO:0000256" key="3">
    <source>
        <dbReference type="SAM" id="Coils"/>
    </source>
</evidence>
<reference evidence="8 9" key="2">
    <citation type="submission" date="2017-10" db="EMBL/GenBank/DDBJ databases">
        <title>Extensive intraspecific genome diversity in a model arbuscular mycorrhizal fungus.</title>
        <authorList>
            <person name="Chen E.C.H."/>
            <person name="Morin E."/>
            <person name="Baudet D."/>
            <person name="Noel J."/>
            <person name="Ndikumana S."/>
            <person name="Charron P."/>
            <person name="St-Onge C."/>
            <person name="Giorgi J."/>
            <person name="Grigoriev I.V."/>
            <person name="Roux C."/>
            <person name="Martin F.M."/>
            <person name="Corradi N."/>
        </authorList>
    </citation>
    <scope>NUCLEOTIDE SEQUENCE [LARGE SCALE GENOMIC DNA]</scope>
    <source>
        <strain evidence="5 8">A1</strain>
        <strain evidence="6 9">C2</strain>
    </source>
</reference>
<reference evidence="5 8" key="3">
    <citation type="submission" date="2017-10" db="EMBL/GenBank/DDBJ databases">
        <title>Genome analyses suggest a sexual origin of heterokaryosis in a supposedly ancient asexual fungus.</title>
        <authorList>
            <person name="Corradi N."/>
            <person name="Sedzielewska K."/>
            <person name="Noel J."/>
            <person name="Charron P."/>
            <person name="Farinelli L."/>
            <person name="Marton T."/>
            <person name="Kruger M."/>
            <person name="Pelin A."/>
            <person name="Brachmann A."/>
            <person name="Corradi N."/>
        </authorList>
    </citation>
    <scope>NUCLEOTIDE SEQUENCE [LARGE SCALE GENOMIC DNA]</scope>
    <source>
        <strain evidence="5 8">A1</strain>
    </source>
</reference>
<evidence type="ECO:0000256" key="2">
    <source>
        <dbReference type="ARBA" id="ARBA00019580"/>
    </source>
</evidence>
<dbReference type="AlphaFoldDB" id="A0A2I1EWX6"/>
<dbReference type="Proteomes" id="UP000234323">
    <property type="component" value="Unassembled WGS sequence"/>
</dbReference>
<evidence type="ECO:0000313" key="5">
    <source>
        <dbReference type="EMBL" id="PKC56826.1"/>
    </source>
</evidence>
<dbReference type="GO" id="GO:0030133">
    <property type="term" value="C:transport vesicle"/>
    <property type="evidence" value="ECO:0007669"/>
    <property type="project" value="InterPro"/>
</dbReference>
<dbReference type="Pfam" id="PF14942">
    <property type="entry name" value="Muted"/>
    <property type="match status" value="1"/>
</dbReference>
<dbReference type="EMBL" id="LLXH01002011">
    <property type="protein sequence ID" value="PKC56826.1"/>
    <property type="molecule type" value="Genomic_DNA"/>
</dbReference>
<evidence type="ECO:0000256" key="1">
    <source>
        <dbReference type="ARBA" id="ARBA00010754"/>
    </source>
</evidence>
<proteinExistence type="inferred from homology"/>
<sequence length="158" mass="18733">MYKAETKNIVRDISNFYDTIFNHPKENVEKEIKTFVREFELNKNGREEANLHKCIVYTQDAPDKYTDGVTSLNKKLIGVNEKLQNAKPTFETLLSELTELRQNRQSRSDPYQKERKEFLKGIEKAKKNYEEEMKEREQELVKEYRLLMEEAVRGVAPP</sequence>
<evidence type="ECO:0000313" key="7">
    <source>
        <dbReference type="EMBL" id="PKY44450.1"/>
    </source>
</evidence>
<dbReference type="EMBL" id="LLXI01000323">
    <property type="protein sequence ID" value="PKY44450.1"/>
    <property type="molecule type" value="Genomic_DNA"/>
</dbReference>
<reference evidence="7 10" key="1">
    <citation type="submission" date="2015-10" db="EMBL/GenBank/DDBJ databases">
        <title>Genome analyses suggest a sexual origin of heterokaryosis in a supposedly ancient asexual fungus.</title>
        <authorList>
            <person name="Ropars J."/>
            <person name="Sedzielewska K."/>
            <person name="Noel J."/>
            <person name="Charron P."/>
            <person name="Farinelli L."/>
            <person name="Marton T."/>
            <person name="Kruger M."/>
            <person name="Pelin A."/>
            <person name="Brachmann A."/>
            <person name="Corradi N."/>
        </authorList>
    </citation>
    <scope>NUCLEOTIDE SEQUENCE [LARGE SCALE GENOMIC DNA]</scope>
    <source>
        <strain evidence="7 10">A4</strain>
        <strain evidence="6 9">C2</strain>
    </source>
</reference>
<dbReference type="PANTHER" id="PTHR31784:SF2">
    <property type="entry name" value="BIOGENESIS OF LYSOSOME-RELATED ORGANELLES COMPLEX 1 SUBUNIT 5"/>
    <property type="match status" value="1"/>
</dbReference>
<evidence type="ECO:0000313" key="6">
    <source>
        <dbReference type="EMBL" id="PKK61931.1"/>
    </source>
</evidence>
<dbReference type="VEuPathDB" id="FungiDB:FUN_019270"/>
<evidence type="ECO:0000313" key="9">
    <source>
        <dbReference type="Proteomes" id="UP000233469"/>
    </source>
</evidence>
<dbReference type="VEuPathDB" id="FungiDB:RhiirFUN_020728"/>